<dbReference type="PANTHER" id="PTHR21137:SF35">
    <property type="entry name" value="ODORANT RECEPTOR 19A-RELATED"/>
    <property type="match status" value="1"/>
</dbReference>
<dbReference type="GO" id="GO:0005549">
    <property type="term" value="F:odorant binding"/>
    <property type="evidence" value="ECO:0007669"/>
    <property type="project" value="InterPro"/>
</dbReference>
<keyword evidence="2" id="KW-1003">Cell membrane</keyword>
<proteinExistence type="predicted"/>
<keyword evidence="7 10" id="KW-0472">Membrane</keyword>
<evidence type="ECO:0000313" key="12">
    <source>
        <dbReference type="Proteomes" id="UP000617340"/>
    </source>
</evidence>
<feature type="transmembrane region" description="Helical" evidence="10">
    <location>
        <begin position="73"/>
        <end position="93"/>
    </location>
</feature>
<dbReference type="PANTHER" id="PTHR21137">
    <property type="entry name" value="ODORANT RECEPTOR"/>
    <property type="match status" value="1"/>
</dbReference>
<evidence type="ECO:0000256" key="2">
    <source>
        <dbReference type="ARBA" id="ARBA00022475"/>
    </source>
</evidence>
<gene>
    <name evidence="11" type="ORF">HZH68_012582</name>
</gene>
<dbReference type="GO" id="GO:0007165">
    <property type="term" value="P:signal transduction"/>
    <property type="evidence" value="ECO:0007669"/>
    <property type="project" value="UniProtKB-KW"/>
</dbReference>
<comment type="caution">
    <text evidence="11">The sequence shown here is derived from an EMBL/GenBank/DDBJ whole genome shotgun (WGS) entry which is preliminary data.</text>
</comment>
<dbReference type="EMBL" id="JACSDZ010000013">
    <property type="protein sequence ID" value="KAF7388640.1"/>
    <property type="molecule type" value="Genomic_DNA"/>
</dbReference>
<keyword evidence="12" id="KW-1185">Reference proteome</keyword>
<feature type="transmembrane region" description="Helical" evidence="10">
    <location>
        <begin position="42"/>
        <end position="61"/>
    </location>
</feature>
<dbReference type="Proteomes" id="UP000617340">
    <property type="component" value="Unassembled WGS sequence"/>
</dbReference>
<evidence type="ECO:0000256" key="7">
    <source>
        <dbReference type="ARBA" id="ARBA00023136"/>
    </source>
</evidence>
<sequence>MIRQFTMASNGRRFYAEHFFFSNGMFQLLFCIQHNQNSKDQLICFFIITALVLPAIVHQIFQLLETLQSARNTIEYSIIIVGSLLILYLNFYVGQKLANQSNAVFEEMCEIPFYMLSIKAQKLLLFMITRSGKPCMLSIGGMFVASHEIFAGLMRKALSFAMVYYSVQ</sequence>
<keyword evidence="6 10" id="KW-1133">Transmembrane helix</keyword>
<evidence type="ECO:0000256" key="3">
    <source>
        <dbReference type="ARBA" id="ARBA00022606"/>
    </source>
</evidence>
<dbReference type="InterPro" id="IPR004117">
    <property type="entry name" value="7tm6_olfct_rcpt"/>
</dbReference>
<evidence type="ECO:0000256" key="5">
    <source>
        <dbReference type="ARBA" id="ARBA00022725"/>
    </source>
</evidence>
<keyword evidence="8" id="KW-0675">Receptor</keyword>
<dbReference type="Pfam" id="PF02949">
    <property type="entry name" value="7tm_6"/>
    <property type="match status" value="1"/>
</dbReference>
<name>A0A834MXZ8_VESGE</name>
<dbReference type="AlphaFoldDB" id="A0A834MXZ8"/>
<keyword evidence="3" id="KW-0716">Sensory transduction</keyword>
<evidence type="ECO:0000256" key="1">
    <source>
        <dbReference type="ARBA" id="ARBA00004651"/>
    </source>
</evidence>
<keyword evidence="9" id="KW-0807">Transducer</keyword>
<dbReference type="GO" id="GO:0004984">
    <property type="term" value="F:olfactory receptor activity"/>
    <property type="evidence" value="ECO:0007669"/>
    <property type="project" value="InterPro"/>
</dbReference>
<accession>A0A834MXZ8</accession>
<evidence type="ECO:0000256" key="4">
    <source>
        <dbReference type="ARBA" id="ARBA00022692"/>
    </source>
</evidence>
<dbReference type="GO" id="GO:0005886">
    <property type="term" value="C:plasma membrane"/>
    <property type="evidence" value="ECO:0007669"/>
    <property type="project" value="UniProtKB-SubCell"/>
</dbReference>
<evidence type="ECO:0000256" key="10">
    <source>
        <dbReference type="SAM" id="Phobius"/>
    </source>
</evidence>
<evidence type="ECO:0000256" key="8">
    <source>
        <dbReference type="ARBA" id="ARBA00023170"/>
    </source>
</evidence>
<reference evidence="11" key="1">
    <citation type="journal article" date="2020" name="G3 (Bethesda)">
        <title>High-Quality Assemblies for Three Invasive Social Wasps from the &lt;i&gt;Vespula&lt;/i&gt; Genus.</title>
        <authorList>
            <person name="Harrop T.W.R."/>
            <person name="Guhlin J."/>
            <person name="McLaughlin G.M."/>
            <person name="Permina E."/>
            <person name="Stockwell P."/>
            <person name="Gilligan J."/>
            <person name="Le Lec M.F."/>
            <person name="Gruber M.A.M."/>
            <person name="Quinn O."/>
            <person name="Lovegrove M."/>
            <person name="Duncan E.J."/>
            <person name="Remnant E.J."/>
            <person name="Van Eeckhoven J."/>
            <person name="Graham B."/>
            <person name="Knapp R.A."/>
            <person name="Langford K.W."/>
            <person name="Kronenberg Z."/>
            <person name="Press M.O."/>
            <person name="Eacker S.M."/>
            <person name="Wilson-Rankin E.E."/>
            <person name="Purcell J."/>
            <person name="Lester P.J."/>
            <person name="Dearden P.K."/>
        </authorList>
    </citation>
    <scope>NUCLEOTIDE SEQUENCE</scope>
    <source>
        <strain evidence="11">Linc-1</strain>
    </source>
</reference>
<keyword evidence="5" id="KW-0552">Olfaction</keyword>
<evidence type="ECO:0000313" key="11">
    <source>
        <dbReference type="EMBL" id="KAF7388640.1"/>
    </source>
</evidence>
<evidence type="ECO:0000256" key="9">
    <source>
        <dbReference type="ARBA" id="ARBA00023224"/>
    </source>
</evidence>
<protein>
    <submittedName>
        <fullName evidence="11">Uncharacterized protein</fullName>
    </submittedName>
</protein>
<keyword evidence="4 10" id="KW-0812">Transmembrane</keyword>
<comment type="subcellular location">
    <subcellularLocation>
        <location evidence="1">Cell membrane</location>
        <topology evidence="1">Multi-pass membrane protein</topology>
    </subcellularLocation>
</comment>
<evidence type="ECO:0000256" key="6">
    <source>
        <dbReference type="ARBA" id="ARBA00022989"/>
    </source>
</evidence>
<organism evidence="11 12">
    <name type="scientific">Vespula germanica</name>
    <name type="common">German yellow jacket</name>
    <name type="synonym">Paravespula germanica</name>
    <dbReference type="NCBI Taxonomy" id="30212"/>
    <lineage>
        <taxon>Eukaryota</taxon>
        <taxon>Metazoa</taxon>
        <taxon>Ecdysozoa</taxon>
        <taxon>Arthropoda</taxon>
        <taxon>Hexapoda</taxon>
        <taxon>Insecta</taxon>
        <taxon>Pterygota</taxon>
        <taxon>Neoptera</taxon>
        <taxon>Endopterygota</taxon>
        <taxon>Hymenoptera</taxon>
        <taxon>Apocrita</taxon>
        <taxon>Aculeata</taxon>
        <taxon>Vespoidea</taxon>
        <taxon>Vespidae</taxon>
        <taxon>Vespinae</taxon>
        <taxon>Vespula</taxon>
    </lineage>
</organism>